<sequence length="187" mass="21549">MRDSRERELRVLDNARAPREQQIIETILQLTQWFRLTIKYSIHINYNKRCVTDGLRRLYIVKRLLRLVVNEITNTLRCNGNESLFGIMAELFRRYSKTCMPTVRQIIDCLVAARPMPIRCGPCLTAKRTNTATNNRGSNGASRVSSTANSNNINSYINNNKNVHAYENIQSFNVKTRALIGLFYPGH</sequence>
<reference evidence="1" key="1">
    <citation type="submission" date="2019-11" db="EMBL/GenBank/DDBJ databases">
        <title>The nuclear and mitochondrial genomes of Frieseomelitta varia - a highly eusocial stingless bee (Meliponini) with a permanently sterile worker caste.</title>
        <authorList>
            <person name="Freitas F.C.P."/>
            <person name="Lourenco A.P."/>
            <person name="Nunes F.M.F."/>
            <person name="Paschoal A.R."/>
            <person name="Abreu F.C.P."/>
            <person name="Barbin F.O."/>
            <person name="Bataglia L."/>
            <person name="Cardoso-Junior C.A.M."/>
            <person name="Cervoni M.S."/>
            <person name="Silva S.R."/>
            <person name="Dalarmi F."/>
            <person name="Del Lama M.A."/>
            <person name="Depintor T.S."/>
            <person name="Ferreira K.M."/>
            <person name="Goria P.S."/>
            <person name="Jaskot M.C."/>
            <person name="Lago D.C."/>
            <person name="Luna-Lucena D."/>
            <person name="Moda L.M."/>
            <person name="Nascimento L."/>
            <person name="Pedrino M."/>
            <person name="Rabico F.O."/>
            <person name="Sanches F.C."/>
            <person name="Santos D.E."/>
            <person name="Santos C.G."/>
            <person name="Vieira J."/>
            <person name="Lopes T.F."/>
            <person name="Barchuk A.R."/>
            <person name="Hartfelder K."/>
            <person name="Simoes Z.L.P."/>
            <person name="Bitondi M.M.G."/>
            <person name="Pinheiro D.G."/>
        </authorList>
    </citation>
    <scope>NUCLEOTIDE SEQUENCE</scope>
    <source>
        <strain evidence="1">USP_RPSP 00005682</strain>
        <tissue evidence="1">Whole individual</tissue>
    </source>
</reference>
<dbReference type="AlphaFoldDB" id="A0A833RVJ2"/>
<organism evidence="1 2">
    <name type="scientific">Frieseomelitta varia</name>
    <dbReference type="NCBI Taxonomy" id="561572"/>
    <lineage>
        <taxon>Eukaryota</taxon>
        <taxon>Metazoa</taxon>
        <taxon>Ecdysozoa</taxon>
        <taxon>Arthropoda</taxon>
        <taxon>Hexapoda</taxon>
        <taxon>Insecta</taxon>
        <taxon>Pterygota</taxon>
        <taxon>Neoptera</taxon>
        <taxon>Endopterygota</taxon>
        <taxon>Hymenoptera</taxon>
        <taxon>Apocrita</taxon>
        <taxon>Aculeata</taxon>
        <taxon>Apoidea</taxon>
        <taxon>Anthophila</taxon>
        <taxon>Apidae</taxon>
        <taxon>Frieseomelitta</taxon>
    </lineage>
</organism>
<evidence type="ECO:0000313" key="2">
    <source>
        <dbReference type="Proteomes" id="UP000655588"/>
    </source>
</evidence>
<proteinExistence type="predicted"/>
<gene>
    <name evidence="1" type="ORF">E2986_12468</name>
</gene>
<evidence type="ECO:0000313" key="1">
    <source>
        <dbReference type="EMBL" id="KAF3423826.1"/>
    </source>
</evidence>
<dbReference type="EMBL" id="WNWW01000532">
    <property type="protein sequence ID" value="KAF3423826.1"/>
    <property type="molecule type" value="Genomic_DNA"/>
</dbReference>
<name>A0A833RVJ2_9HYME</name>
<accession>A0A833RVJ2</accession>
<comment type="caution">
    <text evidence="1">The sequence shown here is derived from an EMBL/GenBank/DDBJ whole genome shotgun (WGS) entry which is preliminary data.</text>
</comment>
<protein>
    <submittedName>
        <fullName evidence="1">Uncharacterized protein</fullName>
    </submittedName>
</protein>
<dbReference type="Proteomes" id="UP000655588">
    <property type="component" value="Unassembled WGS sequence"/>
</dbReference>
<keyword evidence="2" id="KW-1185">Reference proteome</keyword>